<keyword evidence="9" id="KW-0238">DNA-binding</keyword>
<dbReference type="InterPro" id="IPR010663">
    <property type="entry name" value="Znf_FPG/IleRS"/>
</dbReference>
<dbReference type="InterPro" id="IPR015886">
    <property type="entry name" value="H2TH_FPG"/>
</dbReference>
<evidence type="ECO:0000256" key="8">
    <source>
        <dbReference type="ARBA" id="ARBA00022833"/>
    </source>
</evidence>
<dbReference type="Proteomes" id="UP001500013">
    <property type="component" value="Unassembled WGS sequence"/>
</dbReference>
<dbReference type="InterPro" id="IPR035937">
    <property type="entry name" value="FPG_N"/>
</dbReference>
<dbReference type="Gene3D" id="1.10.8.50">
    <property type="match status" value="1"/>
</dbReference>
<keyword evidence="6 14" id="KW-0863">Zinc-finger</keyword>
<sequence length="286" mass="31909">MPEGHTIHALAERLERAFRGHVVEATSPQGRFAADAELLDGGVLERAQAWGKHLFVGIEDLTLHVHLGLIGAFHVKPFAGEAPPAPVGAVRLRLVGPNHWADLRGPMICTLVDRARQREVIATLGPDPLRRAQDPQLGFERVHRSRRSIAELLMEQSVVAGVGNVYRCEVLHRVAVDPLTRGTDLSAETWQAIWDDLVLLMPLGRVFGQIITVPDQVEQAGRLRRSPKAREITRSLTGERLGDTFERRFLVYKRTGEACPRCGGTVQQRELGGRRLYWCPACQVRR</sequence>
<dbReference type="SMART" id="SM01232">
    <property type="entry name" value="H2TH"/>
    <property type="match status" value="1"/>
</dbReference>
<dbReference type="InterPro" id="IPR010979">
    <property type="entry name" value="Ribosomal_uS13-like_H2TH"/>
</dbReference>
<feature type="domain" description="FPG-type" evidence="15">
    <location>
        <begin position="250"/>
        <end position="284"/>
    </location>
</feature>
<evidence type="ECO:0000256" key="9">
    <source>
        <dbReference type="ARBA" id="ARBA00023125"/>
    </source>
</evidence>
<dbReference type="Pfam" id="PF01149">
    <property type="entry name" value="Fapy_DNA_glyco"/>
    <property type="match status" value="1"/>
</dbReference>
<comment type="similarity">
    <text evidence="2">Belongs to the FPG family.</text>
</comment>
<evidence type="ECO:0000259" key="15">
    <source>
        <dbReference type="PROSITE" id="PS51066"/>
    </source>
</evidence>
<dbReference type="SMART" id="SM00898">
    <property type="entry name" value="Fapy_DNA_glyco"/>
    <property type="match status" value="1"/>
</dbReference>
<dbReference type="SUPFAM" id="SSF81624">
    <property type="entry name" value="N-terminal domain of MutM-like DNA repair proteins"/>
    <property type="match status" value="1"/>
</dbReference>
<evidence type="ECO:0000313" key="17">
    <source>
        <dbReference type="EMBL" id="GAA1978978.1"/>
    </source>
</evidence>
<keyword evidence="11" id="KW-0456">Lyase</keyword>
<evidence type="ECO:0000256" key="10">
    <source>
        <dbReference type="ARBA" id="ARBA00023204"/>
    </source>
</evidence>
<evidence type="ECO:0000256" key="14">
    <source>
        <dbReference type="PROSITE-ProRule" id="PRU00391"/>
    </source>
</evidence>
<organism evidence="17 18">
    <name type="scientific">Terrabacter lapilli</name>
    <dbReference type="NCBI Taxonomy" id="436231"/>
    <lineage>
        <taxon>Bacteria</taxon>
        <taxon>Bacillati</taxon>
        <taxon>Actinomycetota</taxon>
        <taxon>Actinomycetes</taxon>
        <taxon>Micrococcales</taxon>
        <taxon>Intrasporangiaceae</taxon>
        <taxon>Terrabacter</taxon>
    </lineage>
</organism>
<evidence type="ECO:0000256" key="1">
    <source>
        <dbReference type="ARBA" id="ARBA00001947"/>
    </source>
</evidence>
<gene>
    <name evidence="17" type="ORF">GCM10009817_19390</name>
</gene>
<evidence type="ECO:0000256" key="11">
    <source>
        <dbReference type="ARBA" id="ARBA00023239"/>
    </source>
</evidence>
<name>A0ABN2S1W3_9MICO</name>
<keyword evidence="5" id="KW-0227">DNA damage</keyword>
<dbReference type="Pfam" id="PF06827">
    <property type="entry name" value="zf-FPG_IleRS"/>
    <property type="match status" value="1"/>
</dbReference>
<accession>A0ABN2S1W3</accession>
<keyword evidence="13" id="KW-0326">Glycosidase</keyword>
<evidence type="ECO:0000256" key="12">
    <source>
        <dbReference type="ARBA" id="ARBA00023268"/>
    </source>
</evidence>
<dbReference type="EMBL" id="BAAAPU010000007">
    <property type="protein sequence ID" value="GAA1978978.1"/>
    <property type="molecule type" value="Genomic_DNA"/>
</dbReference>
<dbReference type="SUPFAM" id="SSF57716">
    <property type="entry name" value="Glucocorticoid receptor-like (DNA-binding domain)"/>
    <property type="match status" value="1"/>
</dbReference>
<evidence type="ECO:0000259" key="16">
    <source>
        <dbReference type="PROSITE" id="PS51068"/>
    </source>
</evidence>
<dbReference type="PANTHER" id="PTHR42697">
    <property type="entry name" value="ENDONUCLEASE 8"/>
    <property type="match status" value="1"/>
</dbReference>
<reference evidence="17 18" key="1">
    <citation type="journal article" date="2019" name="Int. J. Syst. Evol. Microbiol.">
        <title>The Global Catalogue of Microorganisms (GCM) 10K type strain sequencing project: providing services to taxonomists for standard genome sequencing and annotation.</title>
        <authorList>
            <consortium name="The Broad Institute Genomics Platform"/>
            <consortium name="The Broad Institute Genome Sequencing Center for Infectious Disease"/>
            <person name="Wu L."/>
            <person name="Ma J."/>
        </authorList>
    </citation>
    <scope>NUCLEOTIDE SEQUENCE [LARGE SCALE GENOMIC DNA]</scope>
    <source>
        <strain evidence="17 18">JCM 15628</strain>
    </source>
</reference>
<dbReference type="PANTHER" id="PTHR42697:SF3">
    <property type="entry name" value="ENDONUCLEASE 8 1"/>
    <property type="match status" value="1"/>
</dbReference>
<dbReference type="PROSITE" id="PS51066">
    <property type="entry name" value="ZF_FPG_2"/>
    <property type="match status" value="1"/>
</dbReference>
<evidence type="ECO:0000256" key="4">
    <source>
        <dbReference type="ARBA" id="ARBA00022723"/>
    </source>
</evidence>
<evidence type="ECO:0000256" key="3">
    <source>
        <dbReference type="ARBA" id="ARBA00012720"/>
    </source>
</evidence>
<keyword evidence="10" id="KW-0234">DNA repair</keyword>
<keyword evidence="12" id="KW-0511">Multifunctional enzyme</keyword>
<keyword evidence="8" id="KW-0862">Zinc</keyword>
<evidence type="ECO:0000256" key="13">
    <source>
        <dbReference type="ARBA" id="ARBA00023295"/>
    </source>
</evidence>
<evidence type="ECO:0000256" key="2">
    <source>
        <dbReference type="ARBA" id="ARBA00009409"/>
    </source>
</evidence>
<dbReference type="InterPro" id="IPR000214">
    <property type="entry name" value="Znf_DNA_glyclase/AP_lyase"/>
</dbReference>
<protein>
    <recommendedName>
        <fullName evidence="3">DNA-(apurinic or apyrimidinic site) lyase</fullName>
        <ecNumber evidence="3">4.2.99.18</ecNumber>
    </recommendedName>
</protein>
<dbReference type="Gene3D" id="3.20.190.10">
    <property type="entry name" value="MutM-like, N-terminal"/>
    <property type="match status" value="1"/>
</dbReference>
<keyword evidence="18" id="KW-1185">Reference proteome</keyword>
<proteinExistence type="inferred from homology"/>
<dbReference type="EC" id="4.2.99.18" evidence="3"/>
<evidence type="ECO:0000256" key="6">
    <source>
        <dbReference type="ARBA" id="ARBA00022771"/>
    </source>
</evidence>
<dbReference type="SUPFAM" id="SSF46946">
    <property type="entry name" value="S13-like H2TH domain"/>
    <property type="match status" value="1"/>
</dbReference>
<feature type="domain" description="Formamidopyrimidine-DNA glycosylase catalytic" evidence="16">
    <location>
        <begin position="2"/>
        <end position="96"/>
    </location>
</feature>
<evidence type="ECO:0000256" key="7">
    <source>
        <dbReference type="ARBA" id="ARBA00022801"/>
    </source>
</evidence>
<evidence type="ECO:0000313" key="18">
    <source>
        <dbReference type="Proteomes" id="UP001500013"/>
    </source>
</evidence>
<comment type="caution">
    <text evidence="17">The sequence shown here is derived from an EMBL/GenBank/DDBJ whole genome shotgun (WGS) entry which is preliminary data.</text>
</comment>
<keyword evidence="4" id="KW-0479">Metal-binding</keyword>
<dbReference type="Pfam" id="PF06831">
    <property type="entry name" value="H2TH"/>
    <property type="match status" value="1"/>
</dbReference>
<comment type="cofactor">
    <cofactor evidence="1">
        <name>Zn(2+)</name>
        <dbReference type="ChEBI" id="CHEBI:29105"/>
    </cofactor>
</comment>
<keyword evidence="7" id="KW-0378">Hydrolase</keyword>
<dbReference type="InterPro" id="IPR012319">
    <property type="entry name" value="FPG_cat"/>
</dbReference>
<evidence type="ECO:0000256" key="5">
    <source>
        <dbReference type="ARBA" id="ARBA00022763"/>
    </source>
</evidence>
<dbReference type="RefSeq" id="WP_344061183.1">
    <property type="nucleotide sequence ID" value="NZ_BAAAPU010000007.1"/>
</dbReference>
<dbReference type="PROSITE" id="PS51068">
    <property type="entry name" value="FPG_CAT"/>
    <property type="match status" value="1"/>
</dbReference>
<dbReference type="CDD" id="cd08970">
    <property type="entry name" value="AcNei1_N"/>
    <property type="match status" value="1"/>
</dbReference>